<dbReference type="InterPro" id="IPR027417">
    <property type="entry name" value="P-loop_NTPase"/>
</dbReference>
<feature type="domain" description="ABC transporter" evidence="6">
    <location>
        <begin position="21"/>
        <end position="254"/>
    </location>
</feature>
<dbReference type="GO" id="GO:0005524">
    <property type="term" value="F:ATP binding"/>
    <property type="evidence" value="ECO:0007669"/>
    <property type="project" value="UniProtKB-KW"/>
</dbReference>
<keyword evidence="3" id="KW-0547">Nucleotide-binding</keyword>
<dbReference type="PROSITE" id="PS00211">
    <property type="entry name" value="ABC_TRANSPORTER_1"/>
    <property type="match status" value="1"/>
</dbReference>
<dbReference type="Proteomes" id="UP001597182">
    <property type="component" value="Unassembled WGS sequence"/>
</dbReference>
<protein>
    <submittedName>
        <fullName evidence="7">ABC transporter ATP-binding protein</fullName>
    </submittedName>
</protein>
<evidence type="ECO:0000313" key="8">
    <source>
        <dbReference type="Proteomes" id="UP001597182"/>
    </source>
</evidence>
<dbReference type="EMBL" id="JBHTMB010000044">
    <property type="protein sequence ID" value="MFD1232911.1"/>
    <property type="molecule type" value="Genomic_DNA"/>
</dbReference>
<dbReference type="CDD" id="cd03224">
    <property type="entry name" value="ABC_TM1139_LivF_branched"/>
    <property type="match status" value="1"/>
</dbReference>
<evidence type="ECO:0000256" key="2">
    <source>
        <dbReference type="ARBA" id="ARBA00022448"/>
    </source>
</evidence>
<dbReference type="SUPFAM" id="SSF52540">
    <property type="entry name" value="P-loop containing nucleoside triphosphate hydrolases"/>
    <property type="match status" value="1"/>
</dbReference>
<comment type="caution">
    <text evidence="7">The sequence shown here is derived from an EMBL/GenBank/DDBJ whole genome shotgun (WGS) entry which is preliminary data.</text>
</comment>
<dbReference type="PROSITE" id="PS50893">
    <property type="entry name" value="ABC_TRANSPORTER_2"/>
    <property type="match status" value="1"/>
</dbReference>
<keyword evidence="5" id="KW-0029">Amino-acid transport</keyword>
<keyword evidence="4 7" id="KW-0067">ATP-binding</keyword>
<dbReference type="RefSeq" id="WP_013675820.1">
    <property type="nucleotide sequence ID" value="NZ_BAABKS010000043.1"/>
</dbReference>
<dbReference type="PANTHER" id="PTHR43820">
    <property type="entry name" value="HIGH-AFFINITY BRANCHED-CHAIN AMINO ACID TRANSPORT ATP-BINDING PROTEIN LIVF"/>
    <property type="match status" value="1"/>
</dbReference>
<evidence type="ECO:0000256" key="4">
    <source>
        <dbReference type="ARBA" id="ARBA00022840"/>
    </source>
</evidence>
<name>A0ABW3VDK8_9PSEU</name>
<evidence type="ECO:0000256" key="5">
    <source>
        <dbReference type="ARBA" id="ARBA00022970"/>
    </source>
</evidence>
<dbReference type="SMART" id="SM00382">
    <property type="entry name" value="AAA"/>
    <property type="match status" value="1"/>
</dbReference>
<dbReference type="InterPro" id="IPR017871">
    <property type="entry name" value="ABC_transporter-like_CS"/>
</dbReference>
<dbReference type="Pfam" id="PF00005">
    <property type="entry name" value="ABC_tran"/>
    <property type="match status" value="1"/>
</dbReference>
<dbReference type="PANTHER" id="PTHR43820:SF4">
    <property type="entry name" value="HIGH-AFFINITY BRANCHED-CHAIN AMINO ACID TRANSPORT ATP-BINDING PROTEIN LIVF"/>
    <property type="match status" value="1"/>
</dbReference>
<reference evidence="8" key="1">
    <citation type="journal article" date="2019" name="Int. J. Syst. Evol. Microbiol.">
        <title>The Global Catalogue of Microorganisms (GCM) 10K type strain sequencing project: providing services to taxonomists for standard genome sequencing and annotation.</title>
        <authorList>
            <consortium name="The Broad Institute Genomics Platform"/>
            <consortium name="The Broad Institute Genome Sequencing Center for Infectious Disease"/>
            <person name="Wu L."/>
            <person name="Ma J."/>
        </authorList>
    </citation>
    <scope>NUCLEOTIDE SEQUENCE [LARGE SCALE GENOMIC DNA]</scope>
    <source>
        <strain evidence="8">CCUG 49018</strain>
    </source>
</reference>
<accession>A0ABW3VDK8</accession>
<keyword evidence="2" id="KW-0813">Transport</keyword>
<keyword evidence="8" id="KW-1185">Reference proteome</keyword>
<proteinExistence type="inferred from homology"/>
<comment type="similarity">
    <text evidence="1">Belongs to the ABC transporter superfamily.</text>
</comment>
<sequence length="254" mass="27345">MRAPWRTRTADGERASTAASLRVQNLSVDYGNIRALVDVSFELRPGEFMGVLGANGAGKSTLLKSISGLVRPAAGSIRLGDGELVGIPAHRIPATGLAHVPERRRVFPSLSVQDNLALGAYATPPDRSRAELLDEVLTLFPRLKERATQLAGSLSGGEQQMLAVGRALMLAPRLLMLDEPSLGLAPVIVEEMFDRLAAIHRELGVSILLIEQNATQALEVIERAIVLTTGEVTFTGTREELGDSEYLKRAYLGL</sequence>
<dbReference type="Gene3D" id="3.40.50.300">
    <property type="entry name" value="P-loop containing nucleotide triphosphate hydrolases"/>
    <property type="match status" value="1"/>
</dbReference>
<organism evidence="7 8">
    <name type="scientific">Pseudonocardia benzenivorans</name>
    <dbReference type="NCBI Taxonomy" id="228005"/>
    <lineage>
        <taxon>Bacteria</taxon>
        <taxon>Bacillati</taxon>
        <taxon>Actinomycetota</taxon>
        <taxon>Actinomycetes</taxon>
        <taxon>Pseudonocardiales</taxon>
        <taxon>Pseudonocardiaceae</taxon>
        <taxon>Pseudonocardia</taxon>
    </lineage>
</organism>
<dbReference type="InterPro" id="IPR052156">
    <property type="entry name" value="BCAA_Transport_ATP-bd_LivF"/>
</dbReference>
<dbReference type="InterPro" id="IPR003593">
    <property type="entry name" value="AAA+_ATPase"/>
</dbReference>
<evidence type="ECO:0000259" key="6">
    <source>
        <dbReference type="PROSITE" id="PS50893"/>
    </source>
</evidence>
<gene>
    <name evidence="7" type="ORF">ACFQ34_06400</name>
</gene>
<evidence type="ECO:0000313" key="7">
    <source>
        <dbReference type="EMBL" id="MFD1232911.1"/>
    </source>
</evidence>
<evidence type="ECO:0000256" key="3">
    <source>
        <dbReference type="ARBA" id="ARBA00022741"/>
    </source>
</evidence>
<dbReference type="InterPro" id="IPR003439">
    <property type="entry name" value="ABC_transporter-like_ATP-bd"/>
</dbReference>
<evidence type="ECO:0000256" key="1">
    <source>
        <dbReference type="ARBA" id="ARBA00005417"/>
    </source>
</evidence>